<keyword evidence="12 13" id="KW-0464">Manganese</keyword>
<evidence type="ECO:0000256" key="8">
    <source>
        <dbReference type="ARBA" id="ARBA00022839"/>
    </source>
</evidence>
<name>H3KCL3_9BURK</name>
<dbReference type="Proteomes" id="UP000004956">
    <property type="component" value="Unassembled WGS sequence"/>
</dbReference>
<evidence type="ECO:0000313" key="15">
    <source>
        <dbReference type="EMBL" id="EHY32142.1"/>
    </source>
</evidence>
<comment type="function">
    <text evidence="13">CRISPR (clustered regularly interspaced short palindromic repeat) is an adaptive immune system that provides protection against mobile genetic elements (viruses, transposable elements and conjugative plasmids). CRISPR clusters contain sequences complementary to antecedent mobile elements and target invading nucleic acids. CRISPR clusters are transcribed and processed into CRISPR RNA (crRNA).</text>
</comment>
<evidence type="ECO:0000256" key="7">
    <source>
        <dbReference type="ARBA" id="ARBA00022801"/>
    </source>
</evidence>
<organism evidence="15 16">
    <name type="scientific">Sutterella parvirubra YIT 11816</name>
    <dbReference type="NCBI Taxonomy" id="762967"/>
    <lineage>
        <taxon>Bacteria</taxon>
        <taxon>Pseudomonadati</taxon>
        <taxon>Pseudomonadota</taxon>
        <taxon>Betaproteobacteria</taxon>
        <taxon>Burkholderiales</taxon>
        <taxon>Sutterellaceae</taxon>
        <taxon>Sutterella</taxon>
    </lineage>
</organism>
<dbReference type="Pfam" id="PF01930">
    <property type="entry name" value="Cas_Cas4"/>
    <property type="match status" value="1"/>
</dbReference>
<evidence type="ECO:0000256" key="5">
    <source>
        <dbReference type="ARBA" id="ARBA00022722"/>
    </source>
</evidence>
<dbReference type="InterPro" id="IPR022765">
    <property type="entry name" value="Dna2/Cas4_DUF83"/>
</dbReference>
<evidence type="ECO:0000313" key="16">
    <source>
        <dbReference type="Proteomes" id="UP000004956"/>
    </source>
</evidence>
<evidence type="ECO:0000256" key="11">
    <source>
        <dbReference type="ARBA" id="ARBA00023118"/>
    </source>
</evidence>
<comment type="caution">
    <text evidence="15">The sequence shown here is derived from an EMBL/GenBank/DDBJ whole genome shotgun (WGS) entry which is preliminary data.</text>
</comment>
<protein>
    <recommendedName>
        <fullName evidence="4 13">CRISPR-associated exonuclease Cas4</fullName>
        <ecNumber evidence="3 13">3.1.12.1</ecNumber>
    </recommendedName>
</protein>
<dbReference type="NCBIfam" id="TIGR00372">
    <property type="entry name" value="cas4"/>
    <property type="match status" value="1"/>
</dbReference>
<comment type="similarity">
    <text evidence="2 13">Belongs to the CRISPR-associated exonuclease Cas4 family.</text>
</comment>
<dbReference type="GO" id="GO:0051536">
    <property type="term" value="F:iron-sulfur cluster binding"/>
    <property type="evidence" value="ECO:0007669"/>
    <property type="project" value="UniProtKB-KW"/>
</dbReference>
<evidence type="ECO:0000256" key="12">
    <source>
        <dbReference type="ARBA" id="ARBA00023211"/>
    </source>
</evidence>
<evidence type="ECO:0000256" key="4">
    <source>
        <dbReference type="ARBA" id="ARBA00020049"/>
    </source>
</evidence>
<dbReference type="Gene3D" id="3.90.320.10">
    <property type="match status" value="1"/>
</dbReference>
<dbReference type="EC" id="3.1.12.1" evidence="3 13"/>
<accession>H3KCL3</accession>
<evidence type="ECO:0000256" key="6">
    <source>
        <dbReference type="ARBA" id="ARBA00022723"/>
    </source>
</evidence>
<dbReference type="STRING" id="762967.HMPREF9440_00466"/>
<reference evidence="15 16" key="1">
    <citation type="submission" date="2011-11" db="EMBL/GenBank/DDBJ databases">
        <authorList>
            <person name="Weinstock G."/>
            <person name="Sodergren E."/>
            <person name="Clifton S."/>
            <person name="Fulton L."/>
            <person name="Fulton B."/>
            <person name="Courtney L."/>
            <person name="Fronick C."/>
            <person name="Harrison M."/>
            <person name="Strong C."/>
            <person name="Farmer C."/>
            <person name="Delahaunty K."/>
            <person name="Markovic C."/>
            <person name="Hall O."/>
            <person name="Minx P."/>
            <person name="Tomlinson C."/>
            <person name="Mitreva M."/>
            <person name="Hou S."/>
            <person name="Chen J."/>
            <person name="Wollam A."/>
            <person name="Pepin K.H."/>
            <person name="Johnson M."/>
            <person name="Bhonagiri V."/>
            <person name="Zhang X."/>
            <person name="Suruliraj S."/>
            <person name="Warren W."/>
            <person name="Chinwalla A."/>
            <person name="Mardis E.R."/>
            <person name="Wilson R.K."/>
        </authorList>
    </citation>
    <scope>NUCLEOTIDE SEQUENCE [LARGE SCALE GENOMIC DNA]</scope>
    <source>
        <strain evidence="15 16">YIT 11816</strain>
    </source>
</reference>
<keyword evidence="9 13" id="KW-0408">Iron</keyword>
<keyword evidence="5 13" id="KW-0540">Nuclease</keyword>
<keyword evidence="10 13" id="KW-0411">Iron-sulfur</keyword>
<comment type="cofactor">
    <cofactor evidence="13">
        <name>Mg(2+)</name>
        <dbReference type="ChEBI" id="CHEBI:18420"/>
    </cofactor>
    <cofactor evidence="13">
        <name>Mn(2+)</name>
        <dbReference type="ChEBI" id="CHEBI:29035"/>
    </cofactor>
    <text evidence="13">Mg(2+) or Mn(2+) required for ssDNA cleavage activity.</text>
</comment>
<keyword evidence="8 13" id="KW-0269">Exonuclease</keyword>
<dbReference type="GO" id="GO:0046872">
    <property type="term" value="F:metal ion binding"/>
    <property type="evidence" value="ECO:0007669"/>
    <property type="project" value="UniProtKB-KW"/>
</dbReference>
<dbReference type="InterPro" id="IPR011604">
    <property type="entry name" value="PDDEXK-like_dom_sf"/>
</dbReference>
<evidence type="ECO:0000256" key="1">
    <source>
        <dbReference type="ARBA" id="ARBA00001966"/>
    </source>
</evidence>
<keyword evidence="6 13" id="KW-0479">Metal-binding</keyword>
<keyword evidence="11 13" id="KW-0051">Antiviral defense</keyword>
<dbReference type="PANTHER" id="PTHR36531">
    <property type="entry name" value="CRISPR-ASSOCIATED EXONUCLEASE CAS4"/>
    <property type="match status" value="1"/>
</dbReference>
<dbReference type="GO" id="GO:0051607">
    <property type="term" value="P:defense response to virus"/>
    <property type="evidence" value="ECO:0007669"/>
    <property type="project" value="UniProtKB-KW"/>
</dbReference>
<feature type="domain" description="DUF83" evidence="14">
    <location>
        <begin position="26"/>
        <end position="144"/>
    </location>
</feature>
<evidence type="ECO:0000256" key="10">
    <source>
        <dbReference type="ARBA" id="ARBA00023014"/>
    </source>
</evidence>
<comment type="cofactor">
    <cofactor evidence="13">
        <name>iron-sulfur cluster</name>
        <dbReference type="ChEBI" id="CHEBI:30408"/>
    </cofactor>
</comment>
<keyword evidence="7 13" id="KW-0378">Hydrolase</keyword>
<evidence type="ECO:0000256" key="3">
    <source>
        <dbReference type="ARBA" id="ARBA00012768"/>
    </source>
</evidence>
<dbReference type="PANTHER" id="PTHR36531:SF6">
    <property type="entry name" value="DNA REPLICATION ATP-DEPENDENT HELICASE_NUCLEASE DNA2"/>
    <property type="match status" value="1"/>
</dbReference>
<sequence>MKRRDLARIGLSKPYNLKQEISLSSEKLHIHGICDGFIETKDPKHFFPFEIKSSPTPQPSRSAALQLCAYAMMLEEHLGAQIKTGFILCGIKTKVYPIQLNEQIREETISCINRIIEDCDLSIVPDSDANEGKCSQCEFLNFCADRL</sequence>
<evidence type="ECO:0000256" key="13">
    <source>
        <dbReference type="RuleBase" id="RU365022"/>
    </source>
</evidence>
<proteinExistence type="inferred from homology"/>
<comment type="cofactor">
    <cofactor evidence="1">
        <name>[4Fe-4S] cluster</name>
        <dbReference type="ChEBI" id="CHEBI:49883"/>
    </cofactor>
</comment>
<dbReference type="InterPro" id="IPR013343">
    <property type="entry name" value="CRISPR-assoc_prot_Cas4"/>
</dbReference>
<evidence type="ECO:0000259" key="14">
    <source>
        <dbReference type="Pfam" id="PF01930"/>
    </source>
</evidence>
<dbReference type="GO" id="GO:0004527">
    <property type="term" value="F:exonuclease activity"/>
    <property type="evidence" value="ECO:0007669"/>
    <property type="project" value="UniProtKB-KW"/>
</dbReference>
<dbReference type="EMBL" id="AFBQ01000054">
    <property type="protein sequence ID" value="EHY32142.1"/>
    <property type="molecule type" value="Genomic_DNA"/>
</dbReference>
<dbReference type="AlphaFoldDB" id="H3KCL3"/>
<dbReference type="InterPro" id="IPR051827">
    <property type="entry name" value="Cas4_exonuclease"/>
</dbReference>
<dbReference type="HOGENOM" id="CLU_102055_2_0_4"/>
<gene>
    <name evidence="15" type="ORF">HMPREF9440_00466</name>
</gene>
<evidence type="ECO:0000256" key="9">
    <source>
        <dbReference type="ARBA" id="ARBA00023004"/>
    </source>
</evidence>
<evidence type="ECO:0000256" key="2">
    <source>
        <dbReference type="ARBA" id="ARBA00009189"/>
    </source>
</evidence>
<keyword evidence="16" id="KW-1185">Reference proteome</keyword>